<reference evidence="1 2" key="1">
    <citation type="submission" date="2019-11" db="EMBL/GenBank/DDBJ databases">
        <title>Whole genome sequence of Oryza granulata.</title>
        <authorList>
            <person name="Li W."/>
        </authorList>
    </citation>
    <scope>NUCLEOTIDE SEQUENCE [LARGE SCALE GENOMIC DNA]</scope>
    <source>
        <strain evidence="2">cv. Menghai</strain>
        <tissue evidence="1">Leaf</tissue>
    </source>
</reference>
<evidence type="ECO:0000313" key="1">
    <source>
        <dbReference type="EMBL" id="KAF0910418.1"/>
    </source>
</evidence>
<protein>
    <submittedName>
        <fullName evidence="1">Uncharacterized protein</fullName>
    </submittedName>
</protein>
<dbReference type="Proteomes" id="UP000479710">
    <property type="component" value="Unassembled WGS sequence"/>
</dbReference>
<sequence length="126" mass="13899">MAELSGVWQGHHRRRTQTAAPAGRAAALALLAQVGRQAILGALFEYYVTVVSGKDVVLLLGDLKKEAFRRTGSRPSLQDAVLVCKEEHVFRKKRFLTKASSSNLTGGMDVNMVIKIDWKFKGNKCI</sequence>
<comment type="caution">
    <text evidence="1">The sequence shown here is derived from an EMBL/GenBank/DDBJ whole genome shotgun (WGS) entry which is preliminary data.</text>
</comment>
<dbReference type="InterPro" id="IPR008586">
    <property type="entry name" value="DUF868_pln"/>
</dbReference>
<gene>
    <name evidence="1" type="ORF">E2562_002883</name>
</gene>
<proteinExistence type="predicted"/>
<dbReference type="AlphaFoldDB" id="A0A6G1DCR2"/>
<organism evidence="1 2">
    <name type="scientific">Oryza meyeriana var. granulata</name>
    <dbReference type="NCBI Taxonomy" id="110450"/>
    <lineage>
        <taxon>Eukaryota</taxon>
        <taxon>Viridiplantae</taxon>
        <taxon>Streptophyta</taxon>
        <taxon>Embryophyta</taxon>
        <taxon>Tracheophyta</taxon>
        <taxon>Spermatophyta</taxon>
        <taxon>Magnoliopsida</taxon>
        <taxon>Liliopsida</taxon>
        <taxon>Poales</taxon>
        <taxon>Poaceae</taxon>
        <taxon>BOP clade</taxon>
        <taxon>Oryzoideae</taxon>
        <taxon>Oryzeae</taxon>
        <taxon>Oryzinae</taxon>
        <taxon>Oryza</taxon>
        <taxon>Oryza meyeriana</taxon>
    </lineage>
</organism>
<name>A0A6G1DCR2_9ORYZ</name>
<dbReference type="PANTHER" id="PTHR31972:SF12">
    <property type="entry name" value="OS01G0909400 PROTEIN"/>
    <property type="match status" value="1"/>
</dbReference>
<dbReference type="Pfam" id="PF05910">
    <property type="entry name" value="DUF868"/>
    <property type="match status" value="1"/>
</dbReference>
<dbReference type="EMBL" id="SPHZ02000006">
    <property type="protein sequence ID" value="KAF0910418.1"/>
    <property type="molecule type" value="Genomic_DNA"/>
</dbReference>
<keyword evidence="2" id="KW-1185">Reference proteome</keyword>
<evidence type="ECO:0000313" key="2">
    <source>
        <dbReference type="Proteomes" id="UP000479710"/>
    </source>
</evidence>
<accession>A0A6G1DCR2</accession>
<dbReference type="PANTHER" id="PTHR31972">
    <property type="entry name" value="EXPRESSED PROTEIN"/>
    <property type="match status" value="1"/>
</dbReference>